<comment type="caution">
    <text evidence="2">Lacks conserved residue(s) required for the propagation of feature annotation.</text>
</comment>
<organism evidence="4 5">
    <name type="scientific">Thalassotalea nanhaiensis</name>
    <dbReference type="NCBI Taxonomy" id="3065648"/>
    <lineage>
        <taxon>Bacteria</taxon>
        <taxon>Pseudomonadati</taxon>
        <taxon>Pseudomonadota</taxon>
        <taxon>Gammaproteobacteria</taxon>
        <taxon>Alteromonadales</taxon>
        <taxon>Colwelliaceae</taxon>
        <taxon>Thalassotalea</taxon>
    </lineage>
</organism>
<evidence type="ECO:0000256" key="1">
    <source>
        <dbReference type="ARBA" id="ARBA00023237"/>
    </source>
</evidence>
<dbReference type="Pfam" id="PF04453">
    <property type="entry name" value="LptD"/>
    <property type="match status" value="1"/>
</dbReference>
<keyword evidence="5" id="KW-1185">Reference proteome</keyword>
<feature type="chain" id="PRO_5044898993" description="LPS-assembly protein LptD" evidence="2">
    <location>
        <begin position="22"/>
        <end position="760"/>
    </location>
</feature>
<evidence type="ECO:0000256" key="2">
    <source>
        <dbReference type="HAMAP-Rule" id="MF_01411"/>
    </source>
</evidence>
<sequence length="760" mass="86685" precursor="true">MPHNRSLFFVIFLGVNSFAIAAEDGTQPLIVKCPIPVPDPITLENPTVLEEQSILIESKKSYVEKNQSTRFSGGVKLAAGDKKIASDTILVDRVSGKISAIGNTRFQDSSMTIDADGLEASSLDKKMVLTNSRYQLHESTGRGAAGELKISEQGASLIDSSFTTCIEPVPAWQISASEINLSTEDNEGEAWNTIFKVKDVPIFYLPYFNFPLTDERKTGFLYPVISSSSNKGAQIGVPYYWNIAENMDATITPYYMSKRGTQLNTEFRYLSGQQFGQIDVEYLEKDEELINNDDSRYLARFQHAGTFSDNYRVFVDYSDISDDNYLVDIGSKHFSKSEAYLWRIGELSYFSNNWHSTVKVQDFKVLGDNNPSYRTLPQIEFDLYQPLGFLNSTFNVYSEYSHFDISNDDLPTADRLHVETGISIPYSKPGWFINSDFRVMHTAYQQDNVDTINLTGLNIAEDTERTLPKARIHTGLNFDRDTSIFVDNMTQTFEPQIQYLYIPEKDQSDIFIYDTSPMQDDFDGLFRDRRFSGLDRIAEANQVSVGATTRLLDKTNKELFHLSLGRIFYLDNSNITFNEDGEREDASALAGDLFIQLAKRWQLQTEIQYDTKNKRTDKSHVSIDYRKDSRNVFQLSHRYIENVSGVPIEQASALSSFPINKDWQFVGRVTHDLLRERSLEAYGGVQYESCCWAVRFAVYRNINTNLDEQDVNNENRDEFDNGFMLQFVLKGLGGNQKPLPIDDMLESGIFGYKRPYFLSN</sequence>
<dbReference type="InterPro" id="IPR050218">
    <property type="entry name" value="LptD"/>
</dbReference>
<keyword evidence="2" id="KW-0472">Membrane</keyword>
<keyword evidence="1 2" id="KW-0998">Cell outer membrane</keyword>
<dbReference type="PANTHER" id="PTHR30189">
    <property type="entry name" value="LPS-ASSEMBLY PROTEIN"/>
    <property type="match status" value="1"/>
</dbReference>
<dbReference type="PANTHER" id="PTHR30189:SF1">
    <property type="entry name" value="LPS-ASSEMBLY PROTEIN LPTD"/>
    <property type="match status" value="1"/>
</dbReference>
<comment type="function">
    <text evidence="2">Together with LptE, is involved in the assembly of lipopolysaccharide (LPS) at the surface of the outer membrane.</text>
</comment>
<dbReference type="EMBL" id="CP134146">
    <property type="protein sequence ID" value="WNC69319.1"/>
    <property type="molecule type" value="Genomic_DNA"/>
</dbReference>
<dbReference type="Proteomes" id="UP001248581">
    <property type="component" value="Chromosome"/>
</dbReference>
<feature type="signal peptide" evidence="2">
    <location>
        <begin position="1"/>
        <end position="21"/>
    </location>
</feature>
<accession>A0ABY9TNN5</accession>
<comment type="subcellular location">
    <subcellularLocation>
        <location evidence="2">Cell outer membrane</location>
    </subcellularLocation>
</comment>
<dbReference type="HAMAP" id="MF_01411">
    <property type="entry name" value="LPS_assembly_LptD"/>
    <property type="match status" value="1"/>
</dbReference>
<proteinExistence type="inferred from homology"/>
<comment type="similarity">
    <text evidence="2">Belongs to the LptD family.</text>
</comment>
<comment type="subunit">
    <text evidence="2">Component of the lipopolysaccharide transport and assembly complex. Interacts with LptE and LptA.</text>
</comment>
<keyword evidence="2" id="KW-0732">Signal</keyword>
<evidence type="ECO:0000259" key="3">
    <source>
        <dbReference type="Pfam" id="PF04453"/>
    </source>
</evidence>
<feature type="domain" description="LptD C-terminal" evidence="3">
    <location>
        <begin position="295"/>
        <end position="663"/>
    </location>
</feature>
<dbReference type="RefSeq" id="WP_348388462.1">
    <property type="nucleotide sequence ID" value="NZ_CP134146.1"/>
</dbReference>
<gene>
    <name evidence="2 4" type="primary">lptD</name>
    <name evidence="4" type="ORF">RI845_03990</name>
</gene>
<reference evidence="5" key="1">
    <citation type="submission" date="2023-09" db="EMBL/GenBank/DDBJ databases">
        <authorList>
            <person name="Li S."/>
            <person name="Li X."/>
            <person name="Zhang C."/>
            <person name="Zhao Z."/>
        </authorList>
    </citation>
    <scope>NUCLEOTIDE SEQUENCE [LARGE SCALE GENOMIC DNA]</scope>
    <source>
        <strain evidence="5">SQ345</strain>
    </source>
</reference>
<name>A0ABY9TNN5_9GAMM</name>
<dbReference type="InterPro" id="IPR020889">
    <property type="entry name" value="LipoPS_assembly_LptD"/>
</dbReference>
<evidence type="ECO:0000313" key="4">
    <source>
        <dbReference type="EMBL" id="WNC69319.1"/>
    </source>
</evidence>
<protein>
    <recommendedName>
        <fullName evidence="2">LPS-assembly protein LptD</fullName>
    </recommendedName>
</protein>
<evidence type="ECO:0000313" key="5">
    <source>
        <dbReference type="Proteomes" id="UP001248581"/>
    </source>
</evidence>
<dbReference type="InterPro" id="IPR007543">
    <property type="entry name" value="LptD_C"/>
</dbReference>